<dbReference type="EMBL" id="AP017928">
    <property type="protein sequence ID" value="BBA33086.1"/>
    <property type="molecule type" value="Genomic_DNA"/>
</dbReference>
<evidence type="ECO:0000256" key="1">
    <source>
        <dbReference type="ARBA" id="ARBA00006745"/>
    </source>
</evidence>
<comment type="similarity">
    <text evidence="1">Belongs to the metallo-dependent hydrolases superfamily. ATZ/TRZ family.</text>
</comment>
<evidence type="ECO:0000313" key="5">
    <source>
        <dbReference type="Proteomes" id="UP000266313"/>
    </source>
</evidence>
<keyword evidence="2 4" id="KW-0378">Hydrolase</keyword>
<dbReference type="InterPro" id="IPR050287">
    <property type="entry name" value="MTA/SAH_deaminase"/>
</dbReference>
<evidence type="ECO:0000313" key="4">
    <source>
        <dbReference type="EMBL" id="BBA33086.1"/>
    </source>
</evidence>
<dbReference type="PANTHER" id="PTHR43794">
    <property type="entry name" value="AMINOHYDROLASE SSNA-RELATED"/>
    <property type="match status" value="1"/>
</dbReference>
<evidence type="ECO:0000259" key="3">
    <source>
        <dbReference type="Pfam" id="PF01979"/>
    </source>
</evidence>
<dbReference type="KEGG" id="mmai:sS8_1124"/>
<dbReference type="AlphaFoldDB" id="A0A250KNG9"/>
<sequence>MRLASGVIRLPELQSAGVQVGLGLDGGTNDTSDMFNDIRAAVGLQRARTLRPDVYPTVSDVLRMATADGAKLLDMFDRVGSLKSGKQADLIILNPETLNFIPRGDWISQIVFNGQPRNVEWVFVGGQVLKSNGKILGVNPARVIEAAQTAAERVQRALEP</sequence>
<feature type="domain" description="Amidohydrolase-related" evidence="3">
    <location>
        <begin position="1"/>
        <end position="128"/>
    </location>
</feature>
<name>A0A250KNG9_9GAMM</name>
<dbReference type="InterPro" id="IPR011059">
    <property type="entry name" value="Metal-dep_hydrolase_composite"/>
</dbReference>
<dbReference type="Gene3D" id="2.30.40.10">
    <property type="entry name" value="Urease, subunit C, domain 1"/>
    <property type="match status" value="1"/>
</dbReference>
<dbReference type="SUPFAM" id="SSF51338">
    <property type="entry name" value="Composite domain of metallo-dependent hydrolases"/>
    <property type="match status" value="1"/>
</dbReference>
<proteinExistence type="inferred from homology"/>
<keyword evidence="5" id="KW-1185">Reference proteome</keyword>
<gene>
    <name evidence="4" type="ORF">sS8_1124</name>
</gene>
<protein>
    <submittedName>
        <fullName evidence="4">Amidohydrolase</fullName>
    </submittedName>
</protein>
<evidence type="ECO:0000256" key="2">
    <source>
        <dbReference type="ARBA" id="ARBA00022801"/>
    </source>
</evidence>
<dbReference type="OrthoDB" id="9807210at2"/>
<reference evidence="4 5" key="1">
    <citation type="submission" date="2016-12" db="EMBL/GenBank/DDBJ databases">
        <title>Genome sequencing of Methylocaldum marinum.</title>
        <authorList>
            <person name="Takeuchi M."/>
            <person name="Kamagata Y."/>
            <person name="Hiraoka S."/>
            <person name="Oshima K."/>
            <person name="Hattori M."/>
            <person name="Iwasaki W."/>
        </authorList>
    </citation>
    <scope>NUCLEOTIDE SEQUENCE [LARGE SCALE GENOMIC DNA]</scope>
    <source>
        <strain evidence="4 5">S8</strain>
    </source>
</reference>
<dbReference type="Gene3D" id="3.20.20.140">
    <property type="entry name" value="Metal-dependent hydrolases"/>
    <property type="match status" value="1"/>
</dbReference>
<dbReference type="InterPro" id="IPR006680">
    <property type="entry name" value="Amidohydro-rel"/>
</dbReference>
<dbReference type="Pfam" id="PF01979">
    <property type="entry name" value="Amidohydro_1"/>
    <property type="match status" value="1"/>
</dbReference>
<dbReference type="GO" id="GO:0016810">
    <property type="term" value="F:hydrolase activity, acting on carbon-nitrogen (but not peptide) bonds"/>
    <property type="evidence" value="ECO:0007669"/>
    <property type="project" value="InterPro"/>
</dbReference>
<dbReference type="PANTHER" id="PTHR43794:SF11">
    <property type="entry name" value="AMIDOHYDROLASE-RELATED DOMAIN-CONTAINING PROTEIN"/>
    <property type="match status" value="1"/>
</dbReference>
<accession>A0A250KNG9</accession>
<organism evidence="4 5">
    <name type="scientific">Methylocaldum marinum</name>
    <dbReference type="NCBI Taxonomy" id="1432792"/>
    <lineage>
        <taxon>Bacteria</taxon>
        <taxon>Pseudomonadati</taxon>
        <taxon>Pseudomonadota</taxon>
        <taxon>Gammaproteobacteria</taxon>
        <taxon>Methylococcales</taxon>
        <taxon>Methylococcaceae</taxon>
        <taxon>Methylocaldum</taxon>
    </lineage>
</organism>
<dbReference type="RefSeq" id="WP_119628751.1">
    <property type="nucleotide sequence ID" value="NZ_AP017928.1"/>
</dbReference>
<dbReference type="Proteomes" id="UP000266313">
    <property type="component" value="Chromosome"/>
</dbReference>